<gene>
    <name evidence="3" type="ORF">ADM99_12875</name>
</gene>
<dbReference type="Proteomes" id="UP000050430">
    <property type="component" value="Unassembled WGS sequence"/>
</dbReference>
<dbReference type="STRING" id="229920.ADM99_12875"/>
<proteinExistence type="predicted"/>
<reference evidence="3 4" key="1">
    <citation type="submission" date="2015-07" db="EMBL/GenBank/DDBJ databases">
        <title>Genome sequence of Leptolinea tardivitalis DSM 16556.</title>
        <authorList>
            <person name="Hemp J."/>
            <person name="Ward L.M."/>
            <person name="Pace L.A."/>
            <person name="Fischer W.W."/>
        </authorList>
    </citation>
    <scope>NUCLEOTIDE SEQUENCE [LARGE SCALE GENOMIC DNA]</scope>
    <source>
        <strain evidence="3 4">YMTK-2</strain>
    </source>
</reference>
<name>A0A0P6WMM5_9CHLR</name>
<evidence type="ECO:0000313" key="4">
    <source>
        <dbReference type="Proteomes" id="UP000050430"/>
    </source>
</evidence>
<dbReference type="Pfam" id="PF16158">
    <property type="entry name" value="N_BRCA1_IG"/>
    <property type="match status" value="1"/>
</dbReference>
<dbReference type="PROSITE" id="PS51257">
    <property type="entry name" value="PROKAR_LIPOPROTEIN"/>
    <property type="match status" value="1"/>
</dbReference>
<feature type="signal peptide" evidence="1">
    <location>
        <begin position="1"/>
        <end position="20"/>
    </location>
</feature>
<comment type="caution">
    <text evidence="3">The sequence shown here is derived from an EMBL/GenBank/DDBJ whole genome shotgun (WGS) entry which is preliminary data.</text>
</comment>
<evidence type="ECO:0000313" key="3">
    <source>
        <dbReference type="EMBL" id="KPL71149.1"/>
    </source>
</evidence>
<dbReference type="RefSeq" id="WP_062422903.1">
    <property type="nucleotide sequence ID" value="NZ_BBYA01000011.1"/>
</dbReference>
<feature type="chain" id="PRO_5006132527" description="Nbr1 FW domain-containing protein" evidence="1">
    <location>
        <begin position="21"/>
        <end position="347"/>
    </location>
</feature>
<dbReference type="PANTHER" id="PTHR20930">
    <property type="entry name" value="OVARIAN CARCINOMA ANTIGEN CA125-RELATED"/>
    <property type="match status" value="1"/>
</dbReference>
<sequence>MQRLIKSLPQLILAALILTACNLPFGSSLSEADAVRTSAAKTVEVLRTEAASSSVGAVTLPPINTLTPLSPVTPPTQMPQPSFTPPNTLIPSKVPTATLQPTSTFVPIPCDRADFVADATIPDNTYIAPGTTFTKTWTLKNSGSCTWTTAYALVFASGEQMGGQTLTNLPGNVLPGQTINLSVSLTAPSSAGAHQGYWRLQNAGGGAFGWGINGDQAFWVLINSGSSASTGTTSSSGFAVTSVTIDVSPKTLTTTQANCAAGVNYVYTANITASAAGTVTYEWRKTDGTVMASDSLEYKSAGTQEVTYNYSYVQTGIGSFASQLVLYINKPNHQTFATGGTFTLTCN</sequence>
<organism evidence="3 4">
    <name type="scientific">Leptolinea tardivitalis</name>
    <dbReference type="NCBI Taxonomy" id="229920"/>
    <lineage>
        <taxon>Bacteria</taxon>
        <taxon>Bacillati</taxon>
        <taxon>Chloroflexota</taxon>
        <taxon>Anaerolineae</taxon>
        <taxon>Anaerolineales</taxon>
        <taxon>Anaerolineaceae</taxon>
        <taxon>Leptolinea</taxon>
    </lineage>
</organism>
<dbReference type="Gene3D" id="2.60.40.10">
    <property type="entry name" value="Immunoglobulins"/>
    <property type="match status" value="1"/>
</dbReference>
<keyword evidence="1" id="KW-0732">Signal</keyword>
<protein>
    <recommendedName>
        <fullName evidence="2">Nbr1 FW domain-containing protein</fullName>
    </recommendedName>
</protein>
<evidence type="ECO:0000256" key="1">
    <source>
        <dbReference type="SAM" id="SignalP"/>
    </source>
</evidence>
<dbReference type="PANTHER" id="PTHR20930:SF0">
    <property type="entry name" value="PROTEIN ILRUN"/>
    <property type="match status" value="1"/>
</dbReference>
<keyword evidence="4" id="KW-1185">Reference proteome</keyword>
<feature type="domain" description="Nbr1 FW" evidence="2">
    <location>
        <begin position="120"/>
        <end position="223"/>
    </location>
</feature>
<dbReference type="AlphaFoldDB" id="A0A0P6WMM5"/>
<accession>A0A0P6WMM5</accession>
<dbReference type="InterPro" id="IPR032350">
    <property type="entry name" value="Nbr1_FW"/>
</dbReference>
<dbReference type="CDD" id="cd14947">
    <property type="entry name" value="NBR1_like"/>
    <property type="match status" value="1"/>
</dbReference>
<evidence type="ECO:0000259" key="2">
    <source>
        <dbReference type="Pfam" id="PF16158"/>
    </source>
</evidence>
<dbReference type="InterPro" id="IPR013783">
    <property type="entry name" value="Ig-like_fold"/>
</dbReference>
<dbReference type="EMBL" id="LGCK01000012">
    <property type="protein sequence ID" value="KPL71149.1"/>
    <property type="molecule type" value="Genomic_DNA"/>
</dbReference>
<dbReference type="OrthoDB" id="166850at2"/>